<dbReference type="InterPro" id="IPR050476">
    <property type="entry name" value="Insect_CytP450_Detox"/>
</dbReference>
<evidence type="ECO:0000256" key="10">
    <source>
        <dbReference type="ARBA" id="ARBA00023002"/>
    </source>
</evidence>
<dbReference type="InterPro" id="IPR001128">
    <property type="entry name" value="Cyt_P450"/>
</dbReference>
<dbReference type="InterPro" id="IPR036396">
    <property type="entry name" value="Cyt_P450_sf"/>
</dbReference>
<dbReference type="SUPFAM" id="SSF48264">
    <property type="entry name" value="Cytochrome P450"/>
    <property type="match status" value="1"/>
</dbReference>
<proteinExistence type="inferred from homology"/>
<keyword evidence="6 14" id="KW-0349">Heme</keyword>
<dbReference type="PANTHER" id="PTHR24292">
    <property type="entry name" value="CYTOCHROME P450"/>
    <property type="match status" value="1"/>
</dbReference>
<comment type="function">
    <text evidence="2">May be involved in the metabolism of insect hormones and in the breakdown of synthetic insecticides.</text>
</comment>
<evidence type="ECO:0000256" key="3">
    <source>
        <dbReference type="ARBA" id="ARBA00004174"/>
    </source>
</evidence>
<evidence type="ECO:0000256" key="9">
    <source>
        <dbReference type="ARBA" id="ARBA00022848"/>
    </source>
</evidence>
<keyword evidence="8" id="KW-0256">Endoplasmic reticulum</keyword>
<evidence type="ECO:0000256" key="14">
    <source>
        <dbReference type="PIRSR" id="PIRSR602403-1"/>
    </source>
</evidence>
<keyword evidence="12 15" id="KW-0503">Monooxygenase</keyword>
<evidence type="ECO:0000256" key="6">
    <source>
        <dbReference type="ARBA" id="ARBA00022617"/>
    </source>
</evidence>
<dbReference type="InterPro" id="IPR017972">
    <property type="entry name" value="Cyt_P450_CS"/>
</dbReference>
<evidence type="ECO:0000256" key="11">
    <source>
        <dbReference type="ARBA" id="ARBA00023004"/>
    </source>
</evidence>
<protein>
    <recommendedName>
        <fullName evidence="18">Cytochrome P450</fullName>
    </recommendedName>
</protein>
<reference evidence="16" key="1">
    <citation type="submission" date="2020-11" db="EMBL/GenBank/DDBJ databases">
        <authorList>
            <person name="Tran Van P."/>
        </authorList>
    </citation>
    <scope>NUCLEOTIDE SEQUENCE</scope>
</reference>
<dbReference type="EMBL" id="CAJPIZ010000560">
    <property type="protein sequence ID" value="CAG2101735.1"/>
    <property type="molecule type" value="Genomic_DNA"/>
</dbReference>
<evidence type="ECO:0000256" key="8">
    <source>
        <dbReference type="ARBA" id="ARBA00022824"/>
    </source>
</evidence>
<evidence type="ECO:0008006" key="18">
    <source>
        <dbReference type="Google" id="ProtNLM"/>
    </source>
</evidence>
<dbReference type="InterPro" id="IPR002403">
    <property type="entry name" value="Cyt_P450_E_grp-IV"/>
</dbReference>
<evidence type="ECO:0000256" key="12">
    <source>
        <dbReference type="ARBA" id="ARBA00023033"/>
    </source>
</evidence>
<sequence length="248" mass="28201">MGAKPTVLVADADLAKDIQIKDFHNFTDRANLKLKGGPFTEPLFDQTFLILRGKQWKKVRSVSTPTFSASKLKTMTPIIDDAFNNFIDIIDNRSKTGVEFDIYDIRFYGLCFERNAQILSANARECREDYKLNDTIVIPKGSSVVVDVHYLHHSPDYWSEPEVFDPMRFSADRKHEIYPNSWQPFGSGPRNCIGMRFALLVVKLSLAKLLLNYRLISGAKTETANLSLTTTIFTQSPRNGIFLKVTKL</sequence>
<dbReference type="GO" id="GO:0005506">
    <property type="term" value="F:iron ion binding"/>
    <property type="evidence" value="ECO:0007669"/>
    <property type="project" value="InterPro"/>
</dbReference>
<gene>
    <name evidence="16" type="ORF">OSB1V03_LOCUS1777</name>
</gene>
<dbReference type="AlphaFoldDB" id="A0A7R9KEA4"/>
<keyword evidence="7 14" id="KW-0479">Metal-binding</keyword>
<name>A0A7R9KEA4_9ACAR</name>
<dbReference type="PROSITE" id="PS00086">
    <property type="entry name" value="CYTOCHROME_P450"/>
    <property type="match status" value="1"/>
</dbReference>
<dbReference type="GO" id="GO:0020037">
    <property type="term" value="F:heme binding"/>
    <property type="evidence" value="ECO:0007669"/>
    <property type="project" value="InterPro"/>
</dbReference>
<keyword evidence="11 14" id="KW-0408">Iron</keyword>
<keyword evidence="9" id="KW-0492">Microsome</keyword>
<dbReference type="EMBL" id="OC855135">
    <property type="protein sequence ID" value="CAD7621305.1"/>
    <property type="molecule type" value="Genomic_DNA"/>
</dbReference>
<evidence type="ECO:0000313" key="16">
    <source>
        <dbReference type="EMBL" id="CAD7621305.1"/>
    </source>
</evidence>
<dbReference type="GO" id="GO:0004497">
    <property type="term" value="F:monooxygenase activity"/>
    <property type="evidence" value="ECO:0007669"/>
    <property type="project" value="UniProtKB-KW"/>
</dbReference>
<evidence type="ECO:0000256" key="15">
    <source>
        <dbReference type="RuleBase" id="RU000461"/>
    </source>
</evidence>
<comment type="cofactor">
    <cofactor evidence="1 14">
        <name>heme</name>
        <dbReference type="ChEBI" id="CHEBI:30413"/>
    </cofactor>
</comment>
<feature type="binding site" description="axial binding residue" evidence="14">
    <location>
        <position position="192"/>
    </location>
    <ligand>
        <name>heme</name>
        <dbReference type="ChEBI" id="CHEBI:30413"/>
    </ligand>
    <ligandPart>
        <name>Fe</name>
        <dbReference type="ChEBI" id="CHEBI:18248"/>
    </ligandPart>
</feature>
<dbReference type="PANTHER" id="PTHR24292:SF102">
    <property type="entry name" value="CYTOCHROME P450 FAMILY-RELATED"/>
    <property type="match status" value="1"/>
</dbReference>
<keyword evidence="17" id="KW-1185">Reference proteome</keyword>
<evidence type="ECO:0000256" key="1">
    <source>
        <dbReference type="ARBA" id="ARBA00001971"/>
    </source>
</evidence>
<dbReference type="Gene3D" id="1.10.630.10">
    <property type="entry name" value="Cytochrome P450"/>
    <property type="match status" value="2"/>
</dbReference>
<dbReference type="OrthoDB" id="6502656at2759"/>
<evidence type="ECO:0000256" key="7">
    <source>
        <dbReference type="ARBA" id="ARBA00022723"/>
    </source>
</evidence>
<dbReference type="Pfam" id="PF00067">
    <property type="entry name" value="p450"/>
    <property type="match status" value="2"/>
</dbReference>
<accession>A0A7R9KEA4</accession>
<dbReference type="Proteomes" id="UP000759131">
    <property type="component" value="Unassembled WGS sequence"/>
</dbReference>
<organism evidence="16">
    <name type="scientific">Medioppia subpectinata</name>
    <dbReference type="NCBI Taxonomy" id="1979941"/>
    <lineage>
        <taxon>Eukaryota</taxon>
        <taxon>Metazoa</taxon>
        <taxon>Ecdysozoa</taxon>
        <taxon>Arthropoda</taxon>
        <taxon>Chelicerata</taxon>
        <taxon>Arachnida</taxon>
        <taxon>Acari</taxon>
        <taxon>Acariformes</taxon>
        <taxon>Sarcoptiformes</taxon>
        <taxon>Oribatida</taxon>
        <taxon>Brachypylina</taxon>
        <taxon>Oppioidea</taxon>
        <taxon>Oppiidae</taxon>
        <taxon>Medioppia</taxon>
    </lineage>
</organism>
<evidence type="ECO:0000256" key="13">
    <source>
        <dbReference type="ARBA" id="ARBA00023136"/>
    </source>
</evidence>
<evidence type="ECO:0000256" key="2">
    <source>
        <dbReference type="ARBA" id="ARBA00003690"/>
    </source>
</evidence>
<dbReference type="GO" id="GO:0016705">
    <property type="term" value="F:oxidoreductase activity, acting on paired donors, with incorporation or reduction of molecular oxygen"/>
    <property type="evidence" value="ECO:0007669"/>
    <property type="project" value="InterPro"/>
</dbReference>
<evidence type="ECO:0000313" key="17">
    <source>
        <dbReference type="Proteomes" id="UP000759131"/>
    </source>
</evidence>
<evidence type="ECO:0000256" key="5">
    <source>
        <dbReference type="ARBA" id="ARBA00010617"/>
    </source>
</evidence>
<comment type="similarity">
    <text evidence="5 15">Belongs to the cytochrome P450 family.</text>
</comment>
<keyword evidence="10 15" id="KW-0560">Oxidoreductase</keyword>
<evidence type="ECO:0000256" key="4">
    <source>
        <dbReference type="ARBA" id="ARBA00004406"/>
    </source>
</evidence>
<dbReference type="GO" id="GO:0005789">
    <property type="term" value="C:endoplasmic reticulum membrane"/>
    <property type="evidence" value="ECO:0007669"/>
    <property type="project" value="UniProtKB-SubCell"/>
</dbReference>
<comment type="subcellular location">
    <subcellularLocation>
        <location evidence="4">Endoplasmic reticulum membrane</location>
        <topology evidence="4">Peripheral membrane protein</topology>
    </subcellularLocation>
    <subcellularLocation>
        <location evidence="3">Microsome membrane</location>
        <topology evidence="3">Peripheral membrane protein</topology>
    </subcellularLocation>
</comment>
<dbReference type="PRINTS" id="PR00465">
    <property type="entry name" value="EP450IV"/>
</dbReference>
<keyword evidence="13" id="KW-0472">Membrane</keyword>